<organism evidence="1 2">
    <name type="scientific">Flavonifractor plautii ATCC 29863</name>
    <dbReference type="NCBI Taxonomy" id="411475"/>
    <lineage>
        <taxon>Bacteria</taxon>
        <taxon>Bacillati</taxon>
        <taxon>Bacillota</taxon>
        <taxon>Clostridia</taxon>
        <taxon>Eubacteriales</taxon>
        <taxon>Oscillospiraceae</taxon>
        <taxon>Flavonifractor</taxon>
    </lineage>
</organism>
<dbReference type="AlphaFoldDB" id="G9YM67"/>
<comment type="caution">
    <text evidence="1">The sequence shown here is derived from an EMBL/GenBank/DDBJ whole genome shotgun (WGS) entry which is preliminary data.</text>
</comment>
<dbReference type="HOGENOM" id="CLU_2355590_0_0_9"/>
<evidence type="ECO:0000313" key="1">
    <source>
        <dbReference type="EMBL" id="EHM54358.1"/>
    </source>
</evidence>
<dbReference type="GeneID" id="63974387"/>
<evidence type="ECO:0000313" key="2">
    <source>
        <dbReference type="Proteomes" id="UP000004459"/>
    </source>
</evidence>
<sequence>MRVHGDVNPPAFTVEKQPKHSGYYLVRFYKNAVPYKSSDYEGWEYEEYHLEMRERPDLQTYVQNHYNELFQEAKGGPSEVEQLRADMDYILLMGGL</sequence>
<dbReference type="EMBL" id="AGCK01000040">
    <property type="protein sequence ID" value="EHM54358.1"/>
    <property type="molecule type" value="Genomic_DNA"/>
</dbReference>
<dbReference type="RefSeq" id="WP_007488697.1">
    <property type="nucleotide sequence ID" value="NZ_JH417653.1"/>
</dbReference>
<proteinExistence type="predicted"/>
<gene>
    <name evidence="1" type="ORF">HMPREF0372_00588</name>
</gene>
<dbReference type="Proteomes" id="UP000004459">
    <property type="component" value="Unassembled WGS sequence"/>
</dbReference>
<accession>G9YM67</accession>
<reference evidence="1 2" key="1">
    <citation type="submission" date="2011-08" db="EMBL/GenBank/DDBJ databases">
        <authorList>
            <person name="Weinstock G."/>
            <person name="Sodergren E."/>
            <person name="Clifton S."/>
            <person name="Fulton L."/>
            <person name="Fulton B."/>
            <person name="Courtney L."/>
            <person name="Fronick C."/>
            <person name="Harrison M."/>
            <person name="Strong C."/>
            <person name="Farmer C."/>
            <person name="Delahaunty K."/>
            <person name="Markovic C."/>
            <person name="Hall O."/>
            <person name="Minx P."/>
            <person name="Tomlinson C."/>
            <person name="Mitreva M."/>
            <person name="Hou S."/>
            <person name="Chen J."/>
            <person name="Wollam A."/>
            <person name="Pepin K.H."/>
            <person name="Johnson M."/>
            <person name="Bhonagiri V."/>
            <person name="Zhang X."/>
            <person name="Suruliraj S."/>
            <person name="Warren W."/>
            <person name="Chinwalla A."/>
            <person name="Mardis E.R."/>
            <person name="Wilson R.K."/>
        </authorList>
    </citation>
    <scope>NUCLEOTIDE SEQUENCE [LARGE SCALE GENOMIC DNA]</scope>
    <source>
        <strain evidence="1 2">ATCC 29863</strain>
    </source>
</reference>
<protein>
    <submittedName>
        <fullName evidence="1">Uncharacterized protein</fullName>
    </submittedName>
</protein>
<name>G9YM67_FLAPL</name>